<comment type="caution">
    <text evidence="8">Lacks conserved residue(s) required for the propagation of feature annotation.</text>
</comment>
<dbReference type="GO" id="GO:0009245">
    <property type="term" value="P:lipid A biosynthetic process"/>
    <property type="evidence" value="ECO:0007669"/>
    <property type="project" value="TreeGrafter"/>
</dbReference>
<dbReference type="Proteomes" id="UP000199643">
    <property type="component" value="Unassembled WGS sequence"/>
</dbReference>
<accession>A0A1G7Z124</accession>
<feature type="domain" description="3-deoxy-D-manno-octulosonic-acid transferase N-terminal" evidence="9">
    <location>
        <begin position="70"/>
        <end position="230"/>
    </location>
</feature>
<proteinExistence type="inferred from homology"/>
<evidence type="ECO:0000256" key="2">
    <source>
        <dbReference type="ARBA" id="ARBA00012621"/>
    </source>
</evidence>
<dbReference type="GO" id="GO:0043842">
    <property type="term" value="F:Kdo transferase activity"/>
    <property type="evidence" value="ECO:0007669"/>
    <property type="project" value="UniProtKB-EC"/>
</dbReference>
<comment type="subcellular location">
    <subcellularLocation>
        <location evidence="8">Cell membrane</location>
    </subcellularLocation>
</comment>
<evidence type="ECO:0000256" key="3">
    <source>
        <dbReference type="ARBA" id="ARBA00019077"/>
    </source>
</evidence>
<dbReference type="PANTHER" id="PTHR42755:SF1">
    <property type="entry name" value="3-DEOXY-D-MANNO-OCTULOSONIC ACID TRANSFERASE, MITOCHONDRIAL-RELATED"/>
    <property type="match status" value="1"/>
</dbReference>
<comment type="pathway">
    <text evidence="1 8">Bacterial outer membrane biogenesis; LPS core biosynthesis.</text>
</comment>
<dbReference type="PANTHER" id="PTHR42755">
    <property type="entry name" value="3-DEOXY-MANNO-OCTULOSONATE CYTIDYLYLTRANSFERASE"/>
    <property type="match status" value="1"/>
</dbReference>
<dbReference type="Gene3D" id="3.40.50.11720">
    <property type="entry name" value="3-Deoxy-D-manno-octulosonic-acid transferase, N-terminal domain"/>
    <property type="match status" value="1"/>
</dbReference>
<dbReference type="SUPFAM" id="SSF53756">
    <property type="entry name" value="UDP-Glycosyltransferase/glycogen phosphorylase"/>
    <property type="match status" value="1"/>
</dbReference>
<comment type="catalytic activity">
    <reaction evidence="6 8">
        <text>lipid IVA (E. coli) + CMP-3-deoxy-beta-D-manno-octulosonate = alpha-Kdo-(2-&gt;6)-lipid IVA (E. coli) + CMP + H(+)</text>
        <dbReference type="Rhea" id="RHEA:28066"/>
        <dbReference type="ChEBI" id="CHEBI:15378"/>
        <dbReference type="ChEBI" id="CHEBI:58603"/>
        <dbReference type="ChEBI" id="CHEBI:60364"/>
        <dbReference type="ChEBI" id="CHEBI:60377"/>
        <dbReference type="ChEBI" id="CHEBI:85987"/>
        <dbReference type="EC" id="2.4.99.12"/>
    </reaction>
</comment>
<dbReference type="AlphaFoldDB" id="A0A1G7Z124"/>
<dbReference type="InterPro" id="IPR007507">
    <property type="entry name" value="Glycos_transf_N"/>
</dbReference>
<dbReference type="UniPathway" id="UPA00958"/>
<evidence type="ECO:0000256" key="7">
    <source>
        <dbReference type="PIRSR" id="PIRSR639901-1"/>
    </source>
</evidence>
<evidence type="ECO:0000313" key="10">
    <source>
        <dbReference type="EMBL" id="SDH02295.1"/>
    </source>
</evidence>
<keyword evidence="11" id="KW-1185">Reference proteome</keyword>
<dbReference type="STRING" id="405671.SAMN05421827_11521"/>
<evidence type="ECO:0000256" key="8">
    <source>
        <dbReference type="RuleBase" id="RU365103"/>
    </source>
</evidence>
<evidence type="ECO:0000256" key="1">
    <source>
        <dbReference type="ARBA" id="ARBA00004713"/>
    </source>
</evidence>
<keyword evidence="8" id="KW-1003">Cell membrane</keyword>
<evidence type="ECO:0000256" key="5">
    <source>
        <dbReference type="ARBA" id="ARBA00031445"/>
    </source>
</evidence>
<dbReference type="Pfam" id="PF04413">
    <property type="entry name" value="Glycos_transf_N"/>
    <property type="match status" value="1"/>
</dbReference>
<sequence>MPGKILWLSYILSFLNIFVLSWHEDMKLLYIIGIWGYTLLIRIFSLFNPKAKLFINGRKNIFSSIAQKINPAEKHIWFHFASLGEFEQGRPVLEKLKALYPAKKIIVTFFSPSGYEIRKNYALADVFYLPIDTDANAKRFIASINPELAIFTKYEFWHFYFKELKDQGIPLYVISGIFRESQAFFKWYGDFYRNILKCVTYFFVQNKESENLLKSIGLNNVTISGDTRFDRVYENAQSPKQLNIIESFIDGAPTLVCGSTWPEDEKILSGLSQEYPNWKFIIAPHETHESHIESIEKQFSVGSIRFSVFSSQLEVNSSQISDLKSKILIIDNIGMLSSLYQYGKVAYIGGGFGTGIHNTLEAAAFGLPVIFGPKYDKFQEAKDLIAIGAGKSISSTEELIDAFNTFIDNQPSADAARKYVDDKKGATDQIVSVITKSDQP</sequence>
<keyword evidence="4 8" id="KW-0808">Transferase</keyword>
<comment type="function">
    <text evidence="8">Involved in lipopolysaccharide (LPS) biosynthesis. Catalyzes the transfer of 3-deoxy-D-manno-octulosonate (Kdo) residue(s) from CMP-Kdo to lipid IV(A), the tetraacyldisaccharide-1,4'-bisphosphate precursor of lipid A.</text>
</comment>
<dbReference type="GO" id="GO:0005886">
    <property type="term" value="C:plasma membrane"/>
    <property type="evidence" value="ECO:0007669"/>
    <property type="project" value="UniProtKB-SubCell"/>
</dbReference>
<evidence type="ECO:0000313" key="11">
    <source>
        <dbReference type="Proteomes" id="UP000199643"/>
    </source>
</evidence>
<evidence type="ECO:0000259" key="9">
    <source>
        <dbReference type="Pfam" id="PF04413"/>
    </source>
</evidence>
<feature type="transmembrane region" description="Helical" evidence="8">
    <location>
        <begin position="5"/>
        <end position="22"/>
    </location>
</feature>
<feature type="transmembrane region" description="Helical" evidence="8">
    <location>
        <begin position="28"/>
        <end position="48"/>
    </location>
</feature>
<evidence type="ECO:0000256" key="6">
    <source>
        <dbReference type="ARBA" id="ARBA00049183"/>
    </source>
</evidence>
<reference evidence="11" key="1">
    <citation type="submission" date="2016-10" db="EMBL/GenBank/DDBJ databases">
        <authorList>
            <person name="Varghese N."/>
            <person name="Submissions S."/>
        </authorList>
    </citation>
    <scope>NUCLEOTIDE SEQUENCE [LARGE SCALE GENOMIC DNA]</scope>
    <source>
        <strain evidence="11">DSM 17933</strain>
    </source>
</reference>
<keyword evidence="8" id="KW-0472">Membrane</keyword>
<dbReference type="GO" id="GO:0009244">
    <property type="term" value="P:lipopolysaccharide core region biosynthetic process"/>
    <property type="evidence" value="ECO:0007669"/>
    <property type="project" value="UniProtKB-UniRule"/>
</dbReference>
<gene>
    <name evidence="10" type="ORF">SAMN05421827_11521</name>
</gene>
<dbReference type="EMBL" id="FNCH01000015">
    <property type="protein sequence ID" value="SDH02295.1"/>
    <property type="molecule type" value="Genomic_DNA"/>
</dbReference>
<feature type="active site" description="Proton acceptor" evidence="7">
    <location>
        <position position="85"/>
    </location>
</feature>
<protein>
    <recommendedName>
        <fullName evidence="3 8">3-deoxy-D-manno-octulosonic acid transferase</fullName>
        <shortName evidence="8">Kdo transferase</shortName>
        <ecNumber evidence="2 8">2.4.99.12</ecNumber>
    </recommendedName>
    <alternativeName>
        <fullName evidence="5 8">Lipid IV(A) 3-deoxy-D-manno-octulosonic acid transferase</fullName>
    </alternativeName>
</protein>
<dbReference type="InterPro" id="IPR038107">
    <property type="entry name" value="Glycos_transf_N_sf"/>
</dbReference>
<evidence type="ECO:0000256" key="4">
    <source>
        <dbReference type="ARBA" id="ARBA00022679"/>
    </source>
</evidence>
<keyword evidence="8" id="KW-1133">Transmembrane helix</keyword>
<dbReference type="Gene3D" id="3.40.50.2000">
    <property type="entry name" value="Glycogen Phosphorylase B"/>
    <property type="match status" value="1"/>
</dbReference>
<dbReference type="EC" id="2.4.99.12" evidence="2 8"/>
<dbReference type="InterPro" id="IPR039901">
    <property type="entry name" value="Kdotransferase"/>
</dbReference>
<organism evidence="10 11">
    <name type="scientific">Pedobacter terrae</name>
    <dbReference type="NCBI Taxonomy" id="405671"/>
    <lineage>
        <taxon>Bacteria</taxon>
        <taxon>Pseudomonadati</taxon>
        <taxon>Bacteroidota</taxon>
        <taxon>Sphingobacteriia</taxon>
        <taxon>Sphingobacteriales</taxon>
        <taxon>Sphingobacteriaceae</taxon>
        <taxon>Pedobacter</taxon>
    </lineage>
</organism>
<name>A0A1G7Z124_9SPHI</name>
<keyword evidence="8" id="KW-0812">Transmembrane</keyword>
<comment type="similarity">
    <text evidence="8">Belongs to the glycosyltransferase group 1 family.</text>
</comment>
<keyword evidence="8" id="KW-0448">Lipopolysaccharide biosynthesis</keyword>